<evidence type="ECO:0000256" key="2">
    <source>
        <dbReference type="ARBA" id="ARBA00022448"/>
    </source>
</evidence>
<evidence type="ECO:0000259" key="5">
    <source>
        <dbReference type="PROSITE" id="PS50893"/>
    </source>
</evidence>
<dbReference type="InterPro" id="IPR027417">
    <property type="entry name" value="P-loop_NTPase"/>
</dbReference>
<keyword evidence="4 6" id="KW-0067">ATP-binding</keyword>
<dbReference type="SUPFAM" id="SSF52540">
    <property type="entry name" value="P-loop containing nucleoside triphosphate hydrolases"/>
    <property type="match status" value="1"/>
</dbReference>
<dbReference type="CDD" id="cd03257">
    <property type="entry name" value="ABC_NikE_OppD_transporters"/>
    <property type="match status" value="1"/>
</dbReference>
<gene>
    <name evidence="6" type="ORF">AB4M04_10040</name>
</gene>
<comment type="similarity">
    <text evidence="1">Belongs to the ABC transporter superfamily.</text>
</comment>
<dbReference type="GO" id="GO:0005524">
    <property type="term" value="F:ATP binding"/>
    <property type="evidence" value="ECO:0007669"/>
    <property type="project" value="UniProtKB-KW"/>
</dbReference>
<comment type="caution">
    <text evidence="6">The sequence shown here is derived from an EMBL/GenBank/DDBJ whole genome shotgun (WGS) entry which is preliminary data.</text>
</comment>
<dbReference type="PANTHER" id="PTHR43776">
    <property type="entry name" value="TRANSPORT ATP-BINDING PROTEIN"/>
    <property type="match status" value="1"/>
</dbReference>
<evidence type="ECO:0000256" key="1">
    <source>
        <dbReference type="ARBA" id="ARBA00005417"/>
    </source>
</evidence>
<sequence length="262" mass="28538">MSISGTLPFISLQQVCLRYSSQSDGLKPTDLNLYPEERVGLVGCSGAGKSTLLRLLLALETADAGHILCQGNAVRPTAVNPLRWYRRLVQYVPQDAHASLNPRHTVAELIIEPLRQLAPRQDLSIAAERALRQVELDDHLIHARPGQLSGGQAQRVALARAIALQPRFLIADEPVSGLDLPLRQQIIGLLDKITRQQNMGMLLVSHDISLVAALCQRTLVMACGVIVEDRPTDELLRSPRHAATCDLLAAIPSLPALSALTF</sequence>
<organism evidence="6 7">
    <name type="scientific">Serratia quinivorans</name>
    <dbReference type="NCBI Taxonomy" id="137545"/>
    <lineage>
        <taxon>Bacteria</taxon>
        <taxon>Pseudomonadati</taxon>
        <taxon>Pseudomonadota</taxon>
        <taxon>Gammaproteobacteria</taxon>
        <taxon>Enterobacterales</taxon>
        <taxon>Yersiniaceae</taxon>
        <taxon>Serratia</taxon>
    </lineage>
</organism>
<proteinExistence type="inferred from homology"/>
<dbReference type="Gene3D" id="3.40.50.300">
    <property type="entry name" value="P-loop containing nucleotide triphosphate hydrolases"/>
    <property type="match status" value="1"/>
</dbReference>
<protein>
    <submittedName>
        <fullName evidence="6">ABC transporter ATP-binding protein</fullName>
    </submittedName>
</protein>
<dbReference type="InterPro" id="IPR050319">
    <property type="entry name" value="ABC_transp_ATP-bind"/>
</dbReference>
<evidence type="ECO:0000256" key="4">
    <source>
        <dbReference type="ARBA" id="ARBA00022840"/>
    </source>
</evidence>
<evidence type="ECO:0000313" key="7">
    <source>
        <dbReference type="Proteomes" id="UP001558101"/>
    </source>
</evidence>
<keyword evidence="3" id="KW-0547">Nucleotide-binding</keyword>
<dbReference type="InterPro" id="IPR017871">
    <property type="entry name" value="ABC_transporter-like_CS"/>
</dbReference>
<evidence type="ECO:0000256" key="3">
    <source>
        <dbReference type="ARBA" id="ARBA00022741"/>
    </source>
</evidence>
<dbReference type="PROSITE" id="PS00211">
    <property type="entry name" value="ABC_TRANSPORTER_1"/>
    <property type="match status" value="1"/>
</dbReference>
<name>A0ABV3UFN9_9GAMM</name>
<keyword evidence="2" id="KW-0813">Transport</keyword>
<keyword evidence="7" id="KW-1185">Reference proteome</keyword>
<evidence type="ECO:0000313" key="6">
    <source>
        <dbReference type="EMBL" id="MEX3172425.1"/>
    </source>
</evidence>
<dbReference type="Pfam" id="PF00005">
    <property type="entry name" value="ABC_tran"/>
    <property type="match status" value="1"/>
</dbReference>
<dbReference type="RefSeq" id="WP_368453501.1">
    <property type="nucleotide sequence ID" value="NZ_JBFQXQ010000001.1"/>
</dbReference>
<accession>A0ABV3UFN9</accession>
<dbReference type="PROSITE" id="PS50893">
    <property type="entry name" value="ABC_TRANSPORTER_2"/>
    <property type="match status" value="1"/>
</dbReference>
<dbReference type="InterPro" id="IPR003593">
    <property type="entry name" value="AAA+_ATPase"/>
</dbReference>
<reference evidence="6 7" key="1">
    <citation type="submission" date="2024-07" db="EMBL/GenBank/DDBJ databases">
        <title>Genomes of novel Serratia strains from suburban soil.</title>
        <authorList>
            <person name="Markert E.X."/>
            <person name="Severe K."/>
            <person name="Severe L."/>
            <person name="Twing K.I."/>
            <person name="Ward L.M."/>
        </authorList>
    </citation>
    <scope>NUCLEOTIDE SEQUENCE [LARGE SCALE GENOMIC DNA]</scope>
    <source>
        <strain evidence="6 7">3C-UT</strain>
    </source>
</reference>
<dbReference type="EMBL" id="JBFQXQ010000001">
    <property type="protein sequence ID" value="MEX3172425.1"/>
    <property type="molecule type" value="Genomic_DNA"/>
</dbReference>
<dbReference type="Proteomes" id="UP001558101">
    <property type="component" value="Unassembled WGS sequence"/>
</dbReference>
<feature type="domain" description="ABC transporter" evidence="5">
    <location>
        <begin position="10"/>
        <end position="248"/>
    </location>
</feature>
<dbReference type="InterPro" id="IPR003439">
    <property type="entry name" value="ABC_transporter-like_ATP-bd"/>
</dbReference>
<dbReference type="SMART" id="SM00382">
    <property type="entry name" value="AAA"/>
    <property type="match status" value="1"/>
</dbReference>
<dbReference type="PANTHER" id="PTHR43776:SF7">
    <property type="entry name" value="D,D-DIPEPTIDE TRANSPORT ATP-BINDING PROTEIN DDPF-RELATED"/>
    <property type="match status" value="1"/>
</dbReference>